<dbReference type="SUPFAM" id="SSF48065">
    <property type="entry name" value="DBL homology domain (DH-domain)"/>
    <property type="match status" value="1"/>
</dbReference>
<dbReference type="InterPro" id="IPR051092">
    <property type="entry name" value="FYVE_RhoGEF_PH"/>
</dbReference>
<feature type="compositionally biased region" description="Basic and acidic residues" evidence="9">
    <location>
        <begin position="683"/>
        <end position="700"/>
    </location>
</feature>
<feature type="domain" description="PH" evidence="10">
    <location>
        <begin position="1077"/>
        <end position="1171"/>
    </location>
</feature>
<evidence type="ECO:0000256" key="8">
    <source>
        <dbReference type="PROSITE-ProRule" id="PRU00091"/>
    </source>
</evidence>
<feature type="compositionally biased region" description="Basic and acidic residues" evidence="9">
    <location>
        <begin position="847"/>
        <end position="861"/>
    </location>
</feature>
<dbReference type="GO" id="GO:0005085">
    <property type="term" value="F:guanyl-nucleotide exchange factor activity"/>
    <property type="evidence" value="ECO:0007669"/>
    <property type="project" value="UniProtKB-KW"/>
</dbReference>
<feature type="region of interest" description="Disordered" evidence="9">
    <location>
        <begin position="730"/>
        <end position="750"/>
    </location>
</feature>
<evidence type="ECO:0000256" key="5">
    <source>
        <dbReference type="ARBA" id="ARBA00022771"/>
    </source>
</evidence>
<dbReference type="GO" id="GO:0008270">
    <property type="term" value="F:zinc ion binding"/>
    <property type="evidence" value="ECO:0007669"/>
    <property type="project" value="UniProtKB-KW"/>
</dbReference>
<dbReference type="Pfam" id="PF01363">
    <property type="entry name" value="FYVE"/>
    <property type="match status" value="1"/>
</dbReference>
<dbReference type="Proteomes" id="UP000314986">
    <property type="component" value="Unassembled WGS sequence"/>
</dbReference>
<dbReference type="InterPro" id="IPR000219">
    <property type="entry name" value="DH_dom"/>
</dbReference>
<feature type="compositionally biased region" description="Acidic residues" evidence="9">
    <location>
        <begin position="826"/>
        <end position="843"/>
    </location>
</feature>
<dbReference type="GO" id="GO:0005737">
    <property type="term" value="C:cytoplasm"/>
    <property type="evidence" value="ECO:0007669"/>
    <property type="project" value="TreeGrafter"/>
</dbReference>
<dbReference type="CDD" id="cd15743">
    <property type="entry name" value="FYVE_FGD6"/>
    <property type="match status" value="1"/>
</dbReference>
<dbReference type="InterPro" id="IPR035899">
    <property type="entry name" value="DBL_dom_sf"/>
</dbReference>
<evidence type="ECO:0000256" key="4">
    <source>
        <dbReference type="ARBA" id="ARBA00022723"/>
    </source>
</evidence>
<evidence type="ECO:0000313" key="14">
    <source>
        <dbReference type="Proteomes" id="UP000314986"/>
    </source>
</evidence>
<evidence type="ECO:0000259" key="10">
    <source>
        <dbReference type="PROSITE" id="PS50003"/>
    </source>
</evidence>
<proteinExistence type="predicted"/>
<dbReference type="Pfam" id="PF00169">
    <property type="entry name" value="PH"/>
    <property type="match status" value="2"/>
</dbReference>
<feature type="compositionally biased region" description="Basic and acidic residues" evidence="9">
    <location>
        <begin position="627"/>
        <end position="640"/>
    </location>
</feature>
<feature type="region of interest" description="Disordered" evidence="9">
    <location>
        <begin position="603"/>
        <end position="645"/>
    </location>
</feature>
<reference evidence="14" key="1">
    <citation type="journal article" date="2006" name="Science">
        <title>Ancient noncoding elements conserved in the human genome.</title>
        <authorList>
            <person name="Venkatesh B."/>
            <person name="Kirkness E.F."/>
            <person name="Loh Y.H."/>
            <person name="Halpern A.L."/>
            <person name="Lee A.P."/>
            <person name="Johnson J."/>
            <person name="Dandona N."/>
            <person name="Viswanathan L.D."/>
            <person name="Tay A."/>
            <person name="Venter J.C."/>
            <person name="Strausberg R.L."/>
            <person name="Brenner S."/>
        </authorList>
    </citation>
    <scope>NUCLEOTIDE SEQUENCE [LARGE SCALE GENOMIC DNA]</scope>
</reference>
<evidence type="ECO:0000256" key="2">
    <source>
        <dbReference type="ARBA" id="ARBA00022490"/>
    </source>
</evidence>
<dbReference type="SMART" id="SM00233">
    <property type="entry name" value="PH"/>
    <property type="match status" value="2"/>
</dbReference>
<feature type="domain" description="FYVE-type" evidence="12">
    <location>
        <begin position="1210"/>
        <end position="1269"/>
    </location>
</feature>
<dbReference type="PANTHER" id="PTHR12673:SF12">
    <property type="entry name" value="FYVE, RHOGEF AND PH DOMAIN-CONTAINING PROTEIN 6"/>
    <property type="match status" value="1"/>
</dbReference>
<dbReference type="FunFam" id="2.30.29.30:FF:000158">
    <property type="entry name" value="FYVE, RhoGEF and PH domain containing 6"/>
    <property type="match status" value="1"/>
</dbReference>
<keyword evidence="5 8" id="KW-0863">Zinc-finger</keyword>
<keyword evidence="6" id="KW-0862">Zinc</keyword>
<dbReference type="PROSITE" id="PS50010">
    <property type="entry name" value="DH_2"/>
    <property type="match status" value="1"/>
</dbReference>
<feature type="compositionally biased region" description="Polar residues" evidence="9">
    <location>
        <begin position="730"/>
        <end position="741"/>
    </location>
</feature>
<feature type="region of interest" description="Disordered" evidence="9">
    <location>
        <begin position="678"/>
        <end position="703"/>
    </location>
</feature>
<feature type="region of interest" description="Disordered" evidence="9">
    <location>
        <begin position="381"/>
        <end position="402"/>
    </location>
</feature>
<protein>
    <submittedName>
        <fullName evidence="13">FYVE, RhoGEF and PH domain containing 6</fullName>
    </submittedName>
</protein>
<feature type="region of interest" description="Disordered" evidence="9">
    <location>
        <begin position="808"/>
        <end position="861"/>
    </location>
</feature>
<reference evidence="13" key="5">
    <citation type="submission" date="2025-09" db="UniProtKB">
        <authorList>
            <consortium name="Ensembl"/>
        </authorList>
    </citation>
    <scope>IDENTIFICATION</scope>
</reference>
<dbReference type="OMA" id="THYSSRI"/>
<evidence type="ECO:0000259" key="12">
    <source>
        <dbReference type="PROSITE" id="PS50178"/>
    </source>
</evidence>
<evidence type="ECO:0000256" key="7">
    <source>
        <dbReference type="ARBA" id="ARBA00023212"/>
    </source>
</evidence>
<dbReference type="InterPro" id="IPR001849">
    <property type="entry name" value="PH_domain"/>
</dbReference>
<gene>
    <name evidence="13" type="primary">fgd6</name>
</gene>
<evidence type="ECO:0000313" key="13">
    <source>
        <dbReference type="Ensembl" id="ENSCMIP00000035757.1"/>
    </source>
</evidence>
<organism evidence="13 14">
    <name type="scientific">Callorhinchus milii</name>
    <name type="common">Ghost shark</name>
    <dbReference type="NCBI Taxonomy" id="7868"/>
    <lineage>
        <taxon>Eukaryota</taxon>
        <taxon>Metazoa</taxon>
        <taxon>Chordata</taxon>
        <taxon>Craniata</taxon>
        <taxon>Vertebrata</taxon>
        <taxon>Chondrichthyes</taxon>
        <taxon>Holocephali</taxon>
        <taxon>Chimaeriformes</taxon>
        <taxon>Callorhinchidae</taxon>
        <taxon>Callorhinchus</taxon>
    </lineage>
</organism>
<dbReference type="SUPFAM" id="SSF50729">
    <property type="entry name" value="PH domain-like"/>
    <property type="match status" value="2"/>
</dbReference>
<dbReference type="Gene3D" id="1.20.900.10">
    <property type="entry name" value="Dbl homology (DH) domain"/>
    <property type="match status" value="1"/>
</dbReference>
<dbReference type="PROSITE" id="PS50003">
    <property type="entry name" value="PH_DOMAIN"/>
    <property type="match status" value="2"/>
</dbReference>
<dbReference type="GO" id="GO:0005856">
    <property type="term" value="C:cytoskeleton"/>
    <property type="evidence" value="ECO:0007669"/>
    <property type="project" value="UniProtKB-SubCell"/>
</dbReference>
<name>A0A4W3J1F7_CALMI</name>
<dbReference type="STRING" id="7868.ENSCMIP00000035757"/>
<feature type="domain" description="PH" evidence="10">
    <location>
        <begin position="1321"/>
        <end position="1418"/>
    </location>
</feature>
<evidence type="ECO:0000256" key="3">
    <source>
        <dbReference type="ARBA" id="ARBA00022658"/>
    </source>
</evidence>
<dbReference type="PANTHER" id="PTHR12673">
    <property type="entry name" value="FACIOGENITAL DYSPLASIA PROTEIN"/>
    <property type="match status" value="1"/>
</dbReference>
<keyword evidence="2" id="KW-0963">Cytoplasm</keyword>
<dbReference type="CDD" id="cd13237">
    <property type="entry name" value="PH2_FGD5_FGD6"/>
    <property type="match status" value="1"/>
</dbReference>
<evidence type="ECO:0000256" key="1">
    <source>
        <dbReference type="ARBA" id="ARBA00004245"/>
    </source>
</evidence>
<reference evidence="13" key="4">
    <citation type="submission" date="2025-08" db="UniProtKB">
        <authorList>
            <consortium name="Ensembl"/>
        </authorList>
    </citation>
    <scope>IDENTIFICATION</scope>
</reference>
<reference evidence="14" key="3">
    <citation type="journal article" date="2014" name="Nature">
        <title>Elephant shark genome provides unique insights into gnathostome evolution.</title>
        <authorList>
            <consortium name="International Elephant Shark Genome Sequencing Consortium"/>
            <person name="Venkatesh B."/>
            <person name="Lee A.P."/>
            <person name="Ravi V."/>
            <person name="Maurya A.K."/>
            <person name="Lian M.M."/>
            <person name="Swann J.B."/>
            <person name="Ohta Y."/>
            <person name="Flajnik M.F."/>
            <person name="Sutoh Y."/>
            <person name="Kasahara M."/>
            <person name="Hoon S."/>
            <person name="Gangu V."/>
            <person name="Roy S.W."/>
            <person name="Irimia M."/>
            <person name="Korzh V."/>
            <person name="Kondrychyn I."/>
            <person name="Lim Z.W."/>
            <person name="Tay B.H."/>
            <person name="Tohari S."/>
            <person name="Kong K.W."/>
            <person name="Ho S."/>
            <person name="Lorente-Galdos B."/>
            <person name="Quilez J."/>
            <person name="Marques-Bonet T."/>
            <person name="Raney B.J."/>
            <person name="Ingham P.W."/>
            <person name="Tay A."/>
            <person name="Hillier L.W."/>
            <person name="Minx P."/>
            <person name="Boehm T."/>
            <person name="Wilson R.K."/>
            <person name="Brenner S."/>
            <person name="Warren W.C."/>
        </authorList>
    </citation>
    <scope>NUCLEOTIDE SEQUENCE [LARGE SCALE GENOMIC DNA]</scope>
</reference>
<keyword evidence="4" id="KW-0479">Metal-binding</keyword>
<evidence type="ECO:0000256" key="9">
    <source>
        <dbReference type="SAM" id="MobiDB-lite"/>
    </source>
</evidence>
<feature type="region of interest" description="Disordered" evidence="9">
    <location>
        <begin position="549"/>
        <end position="568"/>
    </location>
</feature>
<sequence>MYFLLEIKKPPVAPKPKLMVGNKPGPPPVAPKPDVLSIPLQAHKGPKPALAPKPTFSKPLVVDVNPTPPQNNIQSSEEIHVELTENVKCPKCQNGGGKEGCKSRCNYIMSPCTCKAECGQKYINGKNTCKTQLVVDQLAKLEGLENGKLCDQTHSSRTRHRPDIQCGKMVNKYQVIRKAGFPEQKFKEVLTQVVSPNNCLPKQKETDCDTGAKLHDSNNRKNELFNADQTLLDTKSSNGVKSEMLCDRVKDLEAENVAHKTKWAAMNEKSSHGYSTDHKEKGHYNPHKVNFIIAEQEKLIFQDSHHLTTVKQSDSAPCTKPVPKPKPKKARLLGIIRQNCIEDPMEFNSSSSESCLKTTGNMADFRKPFVSIDSNDVSYSKNNYENSHQTVEGQSESSENITELSRQVKELVSLKVPHNQSGLTLTKPALVSVSKVDLSSDIENKSKIEQIKRNLESGNRTLPAEKISSFVRSSLSMSLPKCVSLSYVQNVPLASSVEGSDFKGKSTNKEMYTRADGSPKAIPKKPQRHSLPAVALIKRDLSAETVKGESCSVEHDSEEGSFSSTDSKISSDEHKIIRLTEKPIWRLPHPILPCSGSPGIVATESTTQQKERSTALKPRAKSFTSADIERPEQSPKESPKKNSFKKILGIKLPARMRTDLQKFLSKGSYSIDTAPSVLPSVETHQDSNHCRPRSQTDGRKNKPLKVYSANSCHQTAQKGPMLRNLSQVQNNSSIRQESTTELQKECPPNSNEQLTELQVLLSPKYENICTNFDWKDSSSNADCDPNLYEVEPYAVSICYQKYSSDQRNQSISNMQDQDNHSSEVDVNSDEEEIIFSSDEEDASSDTSKGELDQHDDKQKDQETDLNIQNNFTSTMFNFDGFQQDFRDAVTQATRQYGKQVIEDKILNQILYYLPQLYELNRGLLRELEERMAHWNEHRRIADIFMTKGPYLKMYSTYIKEFDKNVCLLDEQCKKNPIFAAVVKEFEMSSRCASLALKHYLLKPVQRIPQYKLLLTDYVKNLSKDCVDYKDTQAALAIVVEVANHANDIMKQGDNFQKLMQIQYSLNGQHEIVQPGRVFLKEGTLMKLSRKIMQPRMFFLLNDVLLYTTPVQSGMYKLNNMLSLAGMKVSKPSQEAYQNELNIESVERSFILSASSATERDEWLEAISKAIEDYTKKRITFSGSKSLDEEEADKTELDSPLGTKAPIWIPDPRATMCMICTCDFTLTWRRHHCRACGKIVCQACSSNKFSLDYLKNRPARVCDYCFTELQKRETQSDVKMLSTPQKSSSALTSVLHSIQHSSGRKHKKIPAALKEVSANTGASSMSGYLYRSKGSKKPWKRFWFVIQNKVLYTYAASEDVAALESQPLLGFTVSGVHEDPTESKVIFQLLHKRTLFYVFKVDDQHTAQRWIEVFQEATVL</sequence>
<dbReference type="CDD" id="cd00160">
    <property type="entry name" value="RhoGEF"/>
    <property type="match status" value="1"/>
</dbReference>
<evidence type="ECO:0000259" key="11">
    <source>
        <dbReference type="PROSITE" id="PS50010"/>
    </source>
</evidence>
<dbReference type="GeneTree" id="ENSGT00940000156334"/>
<evidence type="ECO:0000256" key="6">
    <source>
        <dbReference type="ARBA" id="ARBA00022833"/>
    </source>
</evidence>
<feature type="region of interest" description="Disordered" evidence="9">
    <location>
        <begin position="14"/>
        <end position="34"/>
    </location>
</feature>
<keyword evidence="3" id="KW-0344">Guanine-nucleotide releasing factor</keyword>
<dbReference type="SMART" id="SM00325">
    <property type="entry name" value="RhoGEF"/>
    <property type="match status" value="1"/>
</dbReference>
<accession>A0A4W3J1F7</accession>
<dbReference type="SMART" id="SM00064">
    <property type="entry name" value="FYVE"/>
    <property type="match status" value="1"/>
</dbReference>
<feature type="domain" description="DH" evidence="11">
    <location>
        <begin position="865"/>
        <end position="1048"/>
    </location>
</feature>
<dbReference type="InterPro" id="IPR013083">
    <property type="entry name" value="Znf_RING/FYVE/PHD"/>
</dbReference>
<dbReference type="Pfam" id="PF00621">
    <property type="entry name" value="RhoGEF"/>
    <property type="match status" value="1"/>
</dbReference>
<dbReference type="Ensembl" id="ENSCMIT00000036286.1">
    <property type="protein sequence ID" value="ENSCMIP00000035757.1"/>
    <property type="gene ID" value="ENSCMIG00000015118.1"/>
</dbReference>
<dbReference type="Gene3D" id="3.30.40.10">
    <property type="entry name" value="Zinc/RING finger domain, C3HC4 (zinc finger)"/>
    <property type="match status" value="1"/>
</dbReference>
<dbReference type="InterPro" id="IPR017455">
    <property type="entry name" value="Znf_FYVE-rel"/>
</dbReference>
<dbReference type="Gene3D" id="2.30.29.30">
    <property type="entry name" value="Pleckstrin-homology domain (PH domain)/Phosphotyrosine-binding domain (PTB)"/>
    <property type="match status" value="2"/>
</dbReference>
<keyword evidence="7" id="KW-0206">Cytoskeleton</keyword>
<dbReference type="PROSITE" id="PS50178">
    <property type="entry name" value="ZF_FYVE"/>
    <property type="match status" value="1"/>
</dbReference>
<dbReference type="InterPro" id="IPR011993">
    <property type="entry name" value="PH-like_dom_sf"/>
</dbReference>
<keyword evidence="14" id="KW-1185">Reference proteome</keyword>
<dbReference type="InParanoid" id="A0A4W3J1F7"/>
<dbReference type="InterPro" id="IPR000306">
    <property type="entry name" value="Znf_FYVE"/>
</dbReference>
<reference evidence="14" key="2">
    <citation type="journal article" date="2007" name="PLoS Biol.">
        <title>Survey sequencing and comparative analysis of the elephant shark (Callorhinchus milii) genome.</title>
        <authorList>
            <person name="Venkatesh B."/>
            <person name="Kirkness E.F."/>
            <person name="Loh Y.H."/>
            <person name="Halpern A.L."/>
            <person name="Lee A.P."/>
            <person name="Johnson J."/>
            <person name="Dandona N."/>
            <person name="Viswanathan L.D."/>
            <person name="Tay A."/>
            <person name="Venter J.C."/>
            <person name="Strausberg R.L."/>
            <person name="Brenner S."/>
        </authorList>
    </citation>
    <scope>NUCLEOTIDE SEQUENCE [LARGE SCALE GENOMIC DNA]</scope>
</reference>
<comment type="subcellular location">
    <subcellularLocation>
        <location evidence="1">Cytoplasm</location>
        <location evidence="1">Cytoskeleton</location>
    </subcellularLocation>
</comment>